<dbReference type="SUPFAM" id="SSF53056">
    <property type="entry name" value="beta-carbonic anhydrase, cab"/>
    <property type="match status" value="1"/>
</dbReference>
<organism evidence="1 2">
    <name type="scientific">Roseomonas nitratireducens</name>
    <dbReference type="NCBI Taxonomy" id="2820810"/>
    <lineage>
        <taxon>Bacteria</taxon>
        <taxon>Pseudomonadati</taxon>
        <taxon>Pseudomonadota</taxon>
        <taxon>Alphaproteobacteria</taxon>
        <taxon>Acetobacterales</taxon>
        <taxon>Roseomonadaceae</taxon>
        <taxon>Roseomonas</taxon>
    </lineage>
</organism>
<gene>
    <name evidence="1" type="ORF">J5Y09_02080</name>
</gene>
<proteinExistence type="predicted"/>
<dbReference type="EMBL" id="JAGIYZ010000001">
    <property type="protein sequence ID" value="MBP0462688.1"/>
    <property type="molecule type" value="Genomic_DNA"/>
</dbReference>
<sequence length="185" mass="19333">MFDCTSVPPHPVHHRDCGCAPPGRRALLGLAAAALGATALPRGAGAASGTYDAMLLNCIDPRFTTHGLFFMASQGMRDKYSQFVVAGGPIGAVHPRFAAWHAAFWENLAVSVQLHSITRVVALTHRDCGAAKIALGDAAVATRQAETLSHGEALRAFRAEAARRQPALAVTAGIMDLDGSVQPVA</sequence>
<name>A0ABS4AP99_9PROT</name>
<dbReference type="InterPro" id="IPR036874">
    <property type="entry name" value="Carbonic_anhydrase_sf"/>
</dbReference>
<reference evidence="1 2" key="1">
    <citation type="submission" date="2021-03" db="EMBL/GenBank/DDBJ databases">
        <authorList>
            <person name="So Y."/>
        </authorList>
    </citation>
    <scope>NUCLEOTIDE SEQUENCE [LARGE SCALE GENOMIC DNA]</scope>
    <source>
        <strain evidence="1 2">PWR1</strain>
    </source>
</reference>
<accession>A0ABS4AP99</accession>
<dbReference type="RefSeq" id="WP_209350045.1">
    <property type="nucleotide sequence ID" value="NZ_JAGIYZ010000001.1"/>
</dbReference>
<keyword evidence="2" id="KW-1185">Reference proteome</keyword>
<dbReference type="PROSITE" id="PS51318">
    <property type="entry name" value="TAT"/>
    <property type="match status" value="1"/>
</dbReference>
<protein>
    <recommendedName>
        <fullName evidence="3">Carbonic anhydrase</fullName>
    </recommendedName>
</protein>
<evidence type="ECO:0008006" key="3">
    <source>
        <dbReference type="Google" id="ProtNLM"/>
    </source>
</evidence>
<dbReference type="InterPro" id="IPR006311">
    <property type="entry name" value="TAT_signal"/>
</dbReference>
<comment type="caution">
    <text evidence="1">The sequence shown here is derived from an EMBL/GenBank/DDBJ whole genome shotgun (WGS) entry which is preliminary data.</text>
</comment>
<evidence type="ECO:0000313" key="1">
    <source>
        <dbReference type="EMBL" id="MBP0462688.1"/>
    </source>
</evidence>
<dbReference type="Proteomes" id="UP000680815">
    <property type="component" value="Unassembled WGS sequence"/>
</dbReference>
<dbReference type="Gene3D" id="3.40.1050.10">
    <property type="entry name" value="Carbonic anhydrase"/>
    <property type="match status" value="1"/>
</dbReference>
<evidence type="ECO:0000313" key="2">
    <source>
        <dbReference type="Proteomes" id="UP000680815"/>
    </source>
</evidence>